<gene>
    <name evidence="5" type="ORF">K3718_21730</name>
</gene>
<keyword evidence="6" id="KW-1185">Reference proteome</keyword>
<evidence type="ECO:0000313" key="5">
    <source>
        <dbReference type="EMBL" id="UWQ43984.1"/>
    </source>
</evidence>
<dbReference type="InterPro" id="IPR013766">
    <property type="entry name" value="Thioredoxin_domain"/>
</dbReference>
<keyword evidence="3" id="KW-0472">Membrane</keyword>
<feature type="transmembrane region" description="Helical" evidence="3">
    <location>
        <begin position="12"/>
        <end position="34"/>
    </location>
</feature>
<dbReference type="PANTHER" id="PTHR12151:SF25">
    <property type="entry name" value="LINALOOL DEHYDRATASE_ISOMERASE DOMAIN-CONTAINING PROTEIN"/>
    <property type="match status" value="1"/>
</dbReference>
<dbReference type="Proteomes" id="UP001058514">
    <property type="component" value="Plasmid unnamed6"/>
</dbReference>
<keyword evidence="3" id="KW-1133">Transmembrane helix</keyword>
<dbReference type="EMBL" id="CP081057">
    <property type="protein sequence ID" value="UWQ43984.1"/>
    <property type="molecule type" value="Genomic_DNA"/>
</dbReference>
<keyword evidence="3" id="KW-0812">Transmembrane</keyword>
<evidence type="ECO:0000259" key="4">
    <source>
        <dbReference type="PROSITE" id="PS51352"/>
    </source>
</evidence>
<evidence type="ECO:0000256" key="1">
    <source>
        <dbReference type="ARBA" id="ARBA00010996"/>
    </source>
</evidence>
<organism evidence="5 6">
    <name type="scientific">Leisingera aquaemixtae</name>
    <dbReference type="NCBI Taxonomy" id="1396826"/>
    <lineage>
        <taxon>Bacteria</taxon>
        <taxon>Pseudomonadati</taxon>
        <taxon>Pseudomonadota</taxon>
        <taxon>Alphaproteobacteria</taxon>
        <taxon>Rhodobacterales</taxon>
        <taxon>Roseobacteraceae</taxon>
        <taxon>Leisingera</taxon>
    </lineage>
</organism>
<evidence type="ECO:0000256" key="2">
    <source>
        <dbReference type="ARBA" id="ARBA00023008"/>
    </source>
</evidence>
<dbReference type="PANTHER" id="PTHR12151">
    <property type="entry name" value="ELECTRON TRANSPORT PROTIN SCO1/SENC FAMILY MEMBER"/>
    <property type="match status" value="1"/>
</dbReference>
<keyword evidence="5" id="KW-0614">Plasmid</keyword>
<dbReference type="Gene3D" id="3.40.30.10">
    <property type="entry name" value="Glutaredoxin"/>
    <property type="match status" value="1"/>
</dbReference>
<dbReference type="InterPro" id="IPR036249">
    <property type="entry name" value="Thioredoxin-like_sf"/>
</dbReference>
<dbReference type="InterPro" id="IPR003782">
    <property type="entry name" value="SCO1/SenC"/>
</dbReference>
<dbReference type="RefSeq" id="WP_259966395.1">
    <property type="nucleotide sequence ID" value="NZ_CP081057.1"/>
</dbReference>
<dbReference type="SUPFAM" id="SSF52833">
    <property type="entry name" value="Thioredoxin-like"/>
    <property type="match status" value="1"/>
</dbReference>
<geneLocation type="plasmid" evidence="5 6">
    <name>unnamed6</name>
</geneLocation>
<comment type="similarity">
    <text evidence="1">Belongs to the SCO1/2 family.</text>
</comment>
<sequence length="218" mass="23947">MQKSSASIRHRLIRQMLWAAIAAAAVLYGGAFLWRITYPPELPSPVVTGEAAIRNAYSLTDHTGQAVTAETYAGRWQLVFFGFTYCPDICPTALAYLASAMDSLGPQAERVVPIFITVDPARDTVEVMGNYVSAFHPRMVGLTGTEAQVAEAAGNFRVWYERSENEAAPDGYLMAHPGHIYLMRPDGRFEDVFIESDQSAGDLAKHISSLIENEERSG</sequence>
<dbReference type="PROSITE" id="PS51352">
    <property type="entry name" value="THIOREDOXIN_2"/>
    <property type="match status" value="1"/>
</dbReference>
<feature type="domain" description="Thioredoxin" evidence="4">
    <location>
        <begin position="38"/>
        <end position="212"/>
    </location>
</feature>
<dbReference type="CDD" id="cd02968">
    <property type="entry name" value="SCO"/>
    <property type="match status" value="1"/>
</dbReference>
<proteinExistence type="inferred from homology"/>
<accession>A0ABY5WRJ4</accession>
<dbReference type="Pfam" id="PF02630">
    <property type="entry name" value="SCO1-SenC"/>
    <property type="match status" value="1"/>
</dbReference>
<evidence type="ECO:0000256" key="3">
    <source>
        <dbReference type="SAM" id="Phobius"/>
    </source>
</evidence>
<reference evidence="5" key="1">
    <citation type="submission" date="2021-08" db="EMBL/GenBank/DDBJ databases">
        <authorList>
            <person name="Nwanade C."/>
            <person name="Wang M."/>
            <person name="Masoudi A."/>
            <person name="Yu Z."/>
            <person name="Liu J."/>
        </authorList>
    </citation>
    <scope>NUCLEOTIDE SEQUENCE</scope>
    <source>
        <strain evidence="5">S166</strain>
        <plasmid evidence="5">unnamed6</plasmid>
    </source>
</reference>
<evidence type="ECO:0000313" key="6">
    <source>
        <dbReference type="Proteomes" id="UP001058514"/>
    </source>
</evidence>
<name>A0ABY5WRJ4_9RHOB</name>
<keyword evidence="2" id="KW-0186">Copper</keyword>
<protein>
    <submittedName>
        <fullName evidence="5">SCO family protein</fullName>
    </submittedName>
</protein>